<dbReference type="InterPro" id="IPR002716">
    <property type="entry name" value="PIN_dom"/>
</dbReference>
<dbReference type="RefSeq" id="WP_195170874.1">
    <property type="nucleotide sequence ID" value="NZ_CP062983.1"/>
</dbReference>
<evidence type="ECO:0000313" key="2">
    <source>
        <dbReference type="EMBL" id="QPC82805.1"/>
    </source>
</evidence>
<evidence type="ECO:0000259" key="1">
    <source>
        <dbReference type="Pfam" id="PF01850"/>
    </source>
</evidence>
<sequence>MSYIIDTHTFLWFINDHVSLSSAAKEIIQQSDNAIYLSIASVWEMAIKVSLNKLEMPSPFSDFIENQLIENSIGLLHIKTDHTGIVATLPFYHRDPFDRIIIAQAIHEGYSIVSKDAVFDQYDINRQW</sequence>
<dbReference type="AlphaFoldDB" id="A0A7S8E9G2"/>
<accession>A0A7S8E9G2</accession>
<name>A0A7S8E9G2_9CHLR</name>
<dbReference type="CDD" id="cd09872">
    <property type="entry name" value="PIN_Sll0205-like"/>
    <property type="match status" value="1"/>
</dbReference>
<dbReference type="PANTHER" id="PTHR36173">
    <property type="entry name" value="RIBONUCLEASE VAPC16-RELATED"/>
    <property type="match status" value="1"/>
</dbReference>
<dbReference type="Proteomes" id="UP000594468">
    <property type="component" value="Chromosome"/>
</dbReference>
<feature type="domain" description="PIN" evidence="1">
    <location>
        <begin position="3"/>
        <end position="123"/>
    </location>
</feature>
<dbReference type="InterPro" id="IPR029060">
    <property type="entry name" value="PIN-like_dom_sf"/>
</dbReference>
<reference evidence="2 3" key="1">
    <citation type="submission" date="2020-02" db="EMBL/GenBank/DDBJ databases">
        <authorList>
            <person name="Zheng R.K."/>
            <person name="Sun C.M."/>
        </authorList>
    </citation>
    <scope>NUCLEOTIDE SEQUENCE [LARGE SCALE GENOMIC DNA]</scope>
    <source>
        <strain evidence="3">rifampicinis</strain>
    </source>
</reference>
<dbReference type="InterPro" id="IPR041705">
    <property type="entry name" value="PIN_Sll0205"/>
</dbReference>
<dbReference type="PANTHER" id="PTHR36173:SF2">
    <property type="entry name" value="RIBONUCLEASE VAPC16"/>
    <property type="match status" value="1"/>
</dbReference>
<protein>
    <submittedName>
        <fullName evidence="2">Type II toxin-antitoxin system VapC family toxin</fullName>
    </submittedName>
</protein>
<dbReference type="Pfam" id="PF01850">
    <property type="entry name" value="PIN"/>
    <property type="match status" value="1"/>
</dbReference>
<dbReference type="InterPro" id="IPR052919">
    <property type="entry name" value="TA_system_RNase"/>
</dbReference>
<keyword evidence="3" id="KW-1185">Reference proteome</keyword>
<dbReference type="SUPFAM" id="SSF88723">
    <property type="entry name" value="PIN domain-like"/>
    <property type="match status" value="1"/>
</dbReference>
<proteinExistence type="predicted"/>
<evidence type="ECO:0000313" key="3">
    <source>
        <dbReference type="Proteomes" id="UP000594468"/>
    </source>
</evidence>
<gene>
    <name evidence="2" type="ORF">G4Y79_00065</name>
</gene>
<organism evidence="2 3">
    <name type="scientific">Phototrophicus methaneseepsis</name>
    <dbReference type="NCBI Taxonomy" id="2710758"/>
    <lineage>
        <taxon>Bacteria</taxon>
        <taxon>Bacillati</taxon>
        <taxon>Chloroflexota</taxon>
        <taxon>Candidatus Thermofontia</taxon>
        <taxon>Phototrophicales</taxon>
        <taxon>Phototrophicaceae</taxon>
        <taxon>Phototrophicus</taxon>
    </lineage>
</organism>
<dbReference type="Gene3D" id="3.40.50.1010">
    <property type="entry name" value="5'-nuclease"/>
    <property type="match status" value="1"/>
</dbReference>
<dbReference type="EMBL" id="CP062983">
    <property type="protein sequence ID" value="QPC82805.1"/>
    <property type="molecule type" value="Genomic_DNA"/>
</dbReference>
<dbReference type="KEGG" id="pmet:G4Y79_00065"/>